<evidence type="ECO:0000256" key="5">
    <source>
        <dbReference type="ARBA" id="ARBA00022806"/>
    </source>
</evidence>
<evidence type="ECO:0000256" key="6">
    <source>
        <dbReference type="ARBA" id="ARBA00022840"/>
    </source>
</evidence>
<evidence type="ECO:0000256" key="4">
    <source>
        <dbReference type="ARBA" id="ARBA00022801"/>
    </source>
</evidence>
<dbReference type="Pfam" id="PF16124">
    <property type="entry name" value="RecQ_Zn_bind"/>
    <property type="match status" value="1"/>
</dbReference>
<evidence type="ECO:0000256" key="2">
    <source>
        <dbReference type="ARBA" id="ARBA00022723"/>
    </source>
</evidence>
<dbReference type="OrthoDB" id="9763310at2"/>
<dbReference type="GO" id="GO:0043590">
    <property type="term" value="C:bacterial nucleoid"/>
    <property type="evidence" value="ECO:0007669"/>
    <property type="project" value="TreeGrafter"/>
</dbReference>
<dbReference type="PANTHER" id="PTHR13710:SF105">
    <property type="entry name" value="ATP-DEPENDENT DNA HELICASE Q1"/>
    <property type="match status" value="1"/>
</dbReference>
<dbReference type="PROSITE" id="PS51192">
    <property type="entry name" value="HELICASE_ATP_BIND_1"/>
    <property type="match status" value="1"/>
</dbReference>
<dbReference type="CDD" id="cd17920">
    <property type="entry name" value="DEXHc_RecQ"/>
    <property type="match status" value="1"/>
</dbReference>
<keyword evidence="7" id="KW-0238">DNA-binding</keyword>
<dbReference type="PANTHER" id="PTHR13710">
    <property type="entry name" value="DNA HELICASE RECQ FAMILY MEMBER"/>
    <property type="match status" value="1"/>
</dbReference>
<dbReference type="GO" id="GO:0043138">
    <property type="term" value="F:3'-5' DNA helicase activity"/>
    <property type="evidence" value="ECO:0007669"/>
    <property type="project" value="UniProtKB-EC"/>
</dbReference>
<evidence type="ECO:0000256" key="8">
    <source>
        <dbReference type="ARBA" id="ARBA00023235"/>
    </source>
</evidence>
<dbReference type="Pfam" id="PF00271">
    <property type="entry name" value="Helicase_C"/>
    <property type="match status" value="1"/>
</dbReference>
<dbReference type="Gene3D" id="3.40.50.300">
    <property type="entry name" value="P-loop containing nucleotide triphosphate hydrolases"/>
    <property type="match status" value="2"/>
</dbReference>
<accession>A0A517MCY1</accession>
<evidence type="ECO:0000256" key="12">
    <source>
        <dbReference type="ARBA" id="ARBA00044550"/>
    </source>
</evidence>
<dbReference type="InterPro" id="IPR004589">
    <property type="entry name" value="DNA_helicase_ATP-dep_RecQ"/>
</dbReference>
<dbReference type="SMART" id="SM00487">
    <property type="entry name" value="DEXDc"/>
    <property type="match status" value="1"/>
</dbReference>
<comment type="catalytic activity">
    <reaction evidence="9">
        <text>Couples ATP hydrolysis with the unwinding of duplex DNA by translocating in the 3'-5' direction.</text>
        <dbReference type="EC" id="5.6.2.4"/>
    </reaction>
</comment>
<dbReference type="EMBL" id="CP036262">
    <property type="protein sequence ID" value="QDS92752.1"/>
    <property type="molecule type" value="Genomic_DNA"/>
</dbReference>
<dbReference type="GO" id="GO:0006310">
    <property type="term" value="P:DNA recombination"/>
    <property type="evidence" value="ECO:0007669"/>
    <property type="project" value="InterPro"/>
</dbReference>
<dbReference type="InterPro" id="IPR014001">
    <property type="entry name" value="Helicase_ATP-bd"/>
</dbReference>
<reference evidence="15 16" key="1">
    <citation type="submission" date="2019-02" db="EMBL/GenBank/DDBJ databases">
        <title>Deep-cultivation of Planctomycetes and their phenomic and genomic characterization uncovers novel biology.</title>
        <authorList>
            <person name="Wiegand S."/>
            <person name="Jogler M."/>
            <person name="Boedeker C."/>
            <person name="Pinto D."/>
            <person name="Vollmers J."/>
            <person name="Rivas-Marin E."/>
            <person name="Kohn T."/>
            <person name="Peeters S.H."/>
            <person name="Heuer A."/>
            <person name="Rast P."/>
            <person name="Oberbeckmann S."/>
            <person name="Bunk B."/>
            <person name="Jeske O."/>
            <person name="Meyerdierks A."/>
            <person name="Storesund J.E."/>
            <person name="Kallscheuer N."/>
            <person name="Luecker S."/>
            <person name="Lage O.M."/>
            <person name="Pohl T."/>
            <person name="Merkel B.J."/>
            <person name="Hornburger P."/>
            <person name="Mueller R.-W."/>
            <person name="Bruemmer F."/>
            <person name="Labrenz M."/>
            <person name="Spormann A.M."/>
            <person name="Op den Camp H."/>
            <person name="Overmann J."/>
            <person name="Amann R."/>
            <person name="Jetten M.S.M."/>
            <person name="Mascher T."/>
            <person name="Medema M.H."/>
            <person name="Devos D.P."/>
            <person name="Kaster A.-K."/>
            <person name="Ovreas L."/>
            <person name="Rohde M."/>
            <person name="Galperin M.Y."/>
            <person name="Jogler C."/>
        </authorList>
    </citation>
    <scope>NUCLEOTIDE SEQUENCE [LARGE SCALE GENOMIC DNA]</scope>
    <source>
        <strain evidence="15 16">FF011L</strain>
    </source>
</reference>
<feature type="domain" description="Helicase ATP-binding" evidence="13">
    <location>
        <begin position="31"/>
        <end position="199"/>
    </location>
</feature>
<organism evidence="15 16">
    <name type="scientific">Roseimaritima multifibrata</name>
    <dbReference type="NCBI Taxonomy" id="1930274"/>
    <lineage>
        <taxon>Bacteria</taxon>
        <taxon>Pseudomonadati</taxon>
        <taxon>Planctomycetota</taxon>
        <taxon>Planctomycetia</taxon>
        <taxon>Pirellulales</taxon>
        <taxon>Pirellulaceae</taxon>
        <taxon>Roseimaritima</taxon>
    </lineage>
</organism>
<sequence length="642" mass="71748">MKTSESLDGARSVLRDRFGLSDFKPGQQKVIESLLAGRSAAAVFPTGGGKSLCYQLPSQLFPDTTVVVSPLIALMKDQCDALQARGISAARLDSSLSQEEWRQTMEGIRSGQTKILYVAPERFFNERFRATLETLKISLFAIDEAHCISQWGHNFRPDYLKLAELTKEMEIPLVLALTATATPEVLSDIQNAFEIKDVDAVRTPFYRPNLQLRSNVLPSEQHYPVLLERIRGRERGPTLVYVTVQKAAEEIAEKLSQDGLNATAYHAGMDTADRTRIQQQFLESDDGIVVATIAFGMGIDKANIRYVYHYNPSKSLEAYAQEIGRAGRDGSDSICEMLLVPEDRIVLENFTYGDIPTAGAVRMLFERIAGQSESFFISHYKLSAETDVRMLVLRTLLTYLELDGYLKGTSPRYDSYEFRPKVTSKSILAHFEGEKREFITGILASSVKRKTWFGLPLAVTARRLKTDRARIVKAVDFMAERGWMEVRVSDLVHGYSKLKPIEDPEALADRYYERLQQREESEIGRLGQVLDLATAQVCQARTLSEHFGETLEEDCGRCSACLGEGPLALPVSQAQGIGSSASDAIARIVDEHPDLLSDPRAQARFLCGLSSPKFVSKRLTRDPHYGVCNHVPFARVLEALRQ</sequence>
<gene>
    <name evidence="15" type="primary">recQ_2</name>
    <name evidence="15" type="ORF">FF011L_15010</name>
</gene>
<dbReference type="AlphaFoldDB" id="A0A517MCY1"/>
<keyword evidence="3" id="KW-0547">Nucleotide-binding</keyword>
<dbReference type="SMART" id="SM00490">
    <property type="entry name" value="HELICc"/>
    <property type="match status" value="1"/>
</dbReference>
<dbReference type="KEGG" id="rml:FF011L_15010"/>
<evidence type="ECO:0000259" key="13">
    <source>
        <dbReference type="PROSITE" id="PS51192"/>
    </source>
</evidence>
<dbReference type="InterPro" id="IPR032284">
    <property type="entry name" value="RecQ_Zn-bd"/>
</dbReference>
<evidence type="ECO:0000256" key="7">
    <source>
        <dbReference type="ARBA" id="ARBA00023125"/>
    </source>
</evidence>
<dbReference type="Gene3D" id="1.10.10.10">
    <property type="entry name" value="Winged helix-like DNA-binding domain superfamily/Winged helix DNA-binding domain"/>
    <property type="match status" value="1"/>
</dbReference>
<evidence type="ECO:0000313" key="16">
    <source>
        <dbReference type="Proteomes" id="UP000320672"/>
    </source>
</evidence>
<dbReference type="FunFam" id="3.40.50.300:FF:001389">
    <property type="entry name" value="ATP-dependent DNA helicase RecQ"/>
    <property type="match status" value="1"/>
</dbReference>
<keyword evidence="2" id="KW-0479">Metal-binding</keyword>
<dbReference type="InterPro" id="IPR011545">
    <property type="entry name" value="DEAD/DEAH_box_helicase_dom"/>
</dbReference>
<dbReference type="GO" id="GO:0046872">
    <property type="term" value="F:metal ion binding"/>
    <property type="evidence" value="ECO:0007669"/>
    <property type="project" value="UniProtKB-KW"/>
</dbReference>
<feature type="domain" description="Helicase C-terminal" evidence="14">
    <location>
        <begin position="218"/>
        <end position="383"/>
    </location>
</feature>
<proteinExistence type="inferred from homology"/>
<dbReference type="GO" id="GO:0003677">
    <property type="term" value="F:DNA binding"/>
    <property type="evidence" value="ECO:0007669"/>
    <property type="project" value="UniProtKB-KW"/>
</dbReference>
<evidence type="ECO:0000313" key="15">
    <source>
        <dbReference type="EMBL" id="QDS92752.1"/>
    </source>
</evidence>
<dbReference type="Proteomes" id="UP000320672">
    <property type="component" value="Chromosome"/>
</dbReference>
<evidence type="ECO:0000256" key="11">
    <source>
        <dbReference type="ARBA" id="ARBA00044535"/>
    </source>
</evidence>
<keyword evidence="16" id="KW-1185">Reference proteome</keyword>
<dbReference type="InterPro" id="IPR001650">
    <property type="entry name" value="Helicase_C-like"/>
</dbReference>
<evidence type="ECO:0000256" key="3">
    <source>
        <dbReference type="ARBA" id="ARBA00022741"/>
    </source>
</evidence>
<name>A0A517MCY1_9BACT</name>
<evidence type="ECO:0000256" key="10">
    <source>
        <dbReference type="ARBA" id="ARBA00034808"/>
    </source>
</evidence>
<dbReference type="EC" id="5.6.2.4" evidence="10"/>
<dbReference type="RefSeq" id="WP_145350957.1">
    <property type="nucleotide sequence ID" value="NZ_CP036262.1"/>
</dbReference>
<dbReference type="InterPro" id="IPR036388">
    <property type="entry name" value="WH-like_DNA-bd_sf"/>
</dbReference>
<dbReference type="GO" id="GO:0030894">
    <property type="term" value="C:replisome"/>
    <property type="evidence" value="ECO:0007669"/>
    <property type="project" value="TreeGrafter"/>
</dbReference>
<keyword evidence="5 15" id="KW-0347">Helicase</keyword>
<dbReference type="NCBIfam" id="TIGR00614">
    <property type="entry name" value="recQ_fam"/>
    <property type="match status" value="1"/>
</dbReference>
<keyword evidence="6" id="KW-0067">ATP-binding</keyword>
<evidence type="ECO:0000256" key="1">
    <source>
        <dbReference type="ARBA" id="ARBA00005446"/>
    </source>
</evidence>
<dbReference type="PROSITE" id="PS51194">
    <property type="entry name" value="HELICASE_CTER"/>
    <property type="match status" value="1"/>
</dbReference>
<evidence type="ECO:0000256" key="9">
    <source>
        <dbReference type="ARBA" id="ARBA00034617"/>
    </source>
</evidence>
<dbReference type="GO" id="GO:0016787">
    <property type="term" value="F:hydrolase activity"/>
    <property type="evidence" value="ECO:0007669"/>
    <property type="project" value="UniProtKB-KW"/>
</dbReference>
<evidence type="ECO:0000259" key="14">
    <source>
        <dbReference type="PROSITE" id="PS51194"/>
    </source>
</evidence>
<dbReference type="GO" id="GO:0005524">
    <property type="term" value="F:ATP binding"/>
    <property type="evidence" value="ECO:0007669"/>
    <property type="project" value="UniProtKB-KW"/>
</dbReference>
<protein>
    <recommendedName>
        <fullName evidence="11">ATP-dependent DNA helicase RecQ</fullName>
        <ecNumber evidence="10">5.6.2.4</ecNumber>
    </recommendedName>
    <alternativeName>
        <fullName evidence="12">DNA 3'-5' helicase RecQ</fullName>
    </alternativeName>
</protein>
<dbReference type="GO" id="GO:0009378">
    <property type="term" value="F:four-way junction helicase activity"/>
    <property type="evidence" value="ECO:0007669"/>
    <property type="project" value="TreeGrafter"/>
</dbReference>
<comment type="similarity">
    <text evidence="1">Belongs to the helicase family. RecQ subfamily.</text>
</comment>
<keyword evidence="8" id="KW-0413">Isomerase</keyword>
<dbReference type="Pfam" id="PF00270">
    <property type="entry name" value="DEAD"/>
    <property type="match status" value="1"/>
</dbReference>
<keyword evidence="4 15" id="KW-0378">Hydrolase</keyword>
<dbReference type="SUPFAM" id="SSF52540">
    <property type="entry name" value="P-loop containing nucleoside triphosphate hydrolases"/>
    <property type="match status" value="1"/>
</dbReference>
<dbReference type="InterPro" id="IPR027417">
    <property type="entry name" value="P-loop_NTPase"/>
</dbReference>
<dbReference type="GO" id="GO:0006281">
    <property type="term" value="P:DNA repair"/>
    <property type="evidence" value="ECO:0007669"/>
    <property type="project" value="TreeGrafter"/>
</dbReference>
<dbReference type="GO" id="GO:0005737">
    <property type="term" value="C:cytoplasm"/>
    <property type="evidence" value="ECO:0007669"/>
    <property type="project" value="TreeGrafter"/>
</dbReference>